<evidence type="ECO:0000313" key="3">
    <source>
        <dbReference type="Proteomes" id="UP000595691"/>
    </source>
</evidence>
<dbReference type="InterPro" id="IPR036281">
    <property type="entry name" value="SinR/SinI_dimer_dom_sf"/>
</dbReference>
<evidence type="ECO:0000313" key="2">
    <source>
        <dbReference type="EMBL" id="QQZ10957.1"/>
    </source>
</evidence>
<gene>
    <name evidence="2" type="ORF">I5776_08755</name>
</gene>
<evidence type="ECO:0000259" key="1">
    <source>
        <dbReference type="PROSITE" id="PS51500"/>
    </source>
</evidence>
<dbReference type="PROSITE" id="PS51500">
    <property type="entry name" value="SIN"/>
    <property type="match status" value="1"/>
</dbReference>
<feature type="domain" description="Sin" evidence="1">
    <location>
        <begin position="2"/>
        <end position="40"/>
    </location>
</feature>
<sequence length="45" mass="5236">MENQKVDGLSLDQEWVNLILDAIDMGMSISDIKEYFSKNKLEVKF</sequence>
<organism evidence="2 3">
    <name type="scientific">Heyndrickxia vini</name>
    <dbReference type="NCBI Taxonomy" id="1476025"/>
    <lineage>
        <taxon>Bacteria</taxon>
        <taxon>Bacillati</taxon>
        <taxon>Bacillota</taxon>
        <taxon>Bacilli</taxon>
        <taxon>Bacillales</taxon>
        <taxon>Bacillaceae</taxon>
        <taxon>Heyndrickxia</taxon>
    </lineage>
</organism>
<dbReference type="RefSeq" id="WP_202780237.1">
    <property type="nucleotide sequence ID" value="NZ_CP065425.1"/>
</dbReference>
<proteinExistence type="predicted"/>
<accession>A0ABX7E961</accession>
<dbReference type="Proteomes" id="UP000595691">
    <property type="component" value="Chromosome"/>
</dbReference>
<name>A0ABX7E961_9BACI</name>
<dbReference type="InterPro" id="IPR010981">
    <property type="entry name" value="SinR/SinI_dimer_dom"/>
</dbReference>
<reference evidence="2 3" key="1">
    <citation type="submission" date="2020-11" db="EMBL/GenBank/DDBJ databases">
        <title>Taxonomic evaluation of the Bacillus sporothermodurans group of bacteria based on whole genome sequences.</title>
        <authorList>
            <person name="Fiedler G."/>
            <person name="Herbstmann A.-D."/>
            <person name="Doll E."/>
            <person name="Wenning M."/>
            <person name="Brinks E."/>
            <person name="Kabisch J."/>
            <person name="Breitenwieser F."/>
            <person name="Lappann M."/>
            <person name="Boehnlein C."/>
            <person name="Franz C."/>
        </authorList>
    </citation>
    <scope>NUCLEOTIDE SEQUENCE [LARGE SCALE GENOMIC DNA]</scope>
    <source>
        <strain evidence="2 3">JCM 19841</strain>
    </source>
</reference>
<protein>
    <submittedName>
        <fullName evidence="2">Anti-repressor SinI family protein</fullName>
    </submittedName>
</protein>
<keyword evidence="3" id="KW-1185">Reference proteome</keyword>
<dbReference type="EMBL" id="CP065425">
    <property type="protein sequence ID" value="QQZ10957.1"/>
    <property type="molecule type" value="Genomic_DNA"/>
</dbReference>
<dbReference type="Pfam" id="PF08671">
    <property type="entry name" value="SinI"/>
    <property type="match status" value="1"/>
</dbReference>
<dbReference type="SUPFAM" id="SSF47406">
    <property type="entry name" value="SinR repressor dimerisation domain-like"/>
    <property type="match status" value="1"/>
</dbReference>